<dbReference type="Gene3D" id="3.40.350.10">
    <property type="entry name" value="Creatinase/prolidase N-terminal domain"/>
    <property type="match status" value="1"/>
</dbReference>
<dbReference type="GO" id="GO:0004177">
    <property type="term" value="F:aminopeptidase activity"/>
    <property type="evidence" value="ECO:0007669"/>
    <property type="project" value="UniProtKB-ARBA"/>
</dbReference>
<dbReference type="InterPro" id="IPR050659">
    <property type="entry name" value="Peptidase_M24B"/>
</dbReference>
<evidence type="ECO:0000259" key="1">
    <source>
        <dbReference type="Pfam" id="PF00557"/>
    </source>
</evidence>
<accession>A0ABD5K0G9</accession>
<proteinExistence type="predicted"/>
<organism evidence="3 4">
    <name type="scientific">Ochrobactrum teleogrylli</name>
    <dbReference type="NCBI Taxonomy" id="2479765"/>
    <lineage>
        <taxon>Bacteria</taxon>
        <taxon>Pseudomonadati</taxon>
        <taxon>Pseudomonadota</taxon>
        <taxon>Alphaproteobacteria</taxon>
        <taxon>Hyphomicrobiales</taxon>
        <taxon>Brucellaceae</taxon>
        <taxon>Brucella/Ochrobactrum group</taxon>
        <taxon>Ochrobactrum</taxon>
    </lineage>
</organism>
<evidence type="ECO:0000313" key="3">
    <source>
        <dbReference type="EMBL" id="MEJ5902479.1"/>
    </source>
</evidence>
<dbReference type="Gene3D" id="3.90.230.10">
    <property type="entry name" value="Creatinase/methionine aminopeptidase superfamily"/>
    <property type="match status" value="1"/>
</dbReference>
<evidence type="ECO:0000313" key="4">
    <source>
        <dbReference type="Proteomes" id="UP001362311"/>
    </source>
</evidence>
<dbReference type="SUPFAM" id="SSF53092">
    <property type="entry name" value="Creatinase/prolidase N-terminal domain"/>
    <property type="match status" value="1"/>
</dbReference>
<dbReference type="PANTHER" id="PTHR46112:SF3">
    <property type="entry name" value="AMINOPEPTIDASE YPDF"/>
    <property type="match status" value="1"/>
</dbReference>
<dbReference type="SUPFAM" id="SSF55920">
    <property type="entry name" value="Creatinase/aminopeptidase"/>
    <property type="match status" value="1"/>
</dbReference>
<sequence>MNAPPPLALTSLPFDAALLDRLLDEAGIDVLIVTSKHNIQYLLGGYRFFFFDYMDAVALSRYLPVLVYQKGKPENSAYFGAALENFEKLLGKFWTPVTQTVTWTSVDAMQLAVDHIRKIGASSSTIGVEKSFVPMDGGQLLYDNDCRVVDANFVLERLRLVKTPEELVFLKEASERVVASMKATFDYCAPGMTKNDLVAKIRREEVNRDLKFEYCWPTAGADLNRSPSNLVYKQGDILSLDSAGNYHGYIGDLCRMGILGEPDSELEDLLGLVLEIQDVARKPIRAGTRGGDIFTVPEAIIEKSPHKPYMEFLAHGMGLVSHEGPRLTGTGPVPYDGYDEHRPLQAGMVVSIETAIKHPTRGYIKLEDTVVVTETGWEGFGDDHRGWNRANAAGAK</sequence>
<comment type="caution">
    <text evidence="3">The sequence shown here is derived from an EMBL/GenBank/DDBJ whole genome shotgun (WGS) entry which is preliminary data.</text>
</comment>
<dbReference type="PANTHER" id="PTHR46112">
    <property type="entry name" value="AMINOPEPTIDASE"/>
    <property type="match status" value="1"/>
</dbReference>
<dbReference type="AlphaFoldDB" id="A0ABD5K0G9"/>
<dbReference type="Proteomes" id="UP001362311">
    <property type="component" value="Unassembled WGS sequence"/>
</dbReference>
<feature type="domain" description="Peptidase M24" evidence="1">
    <location>
        <begin position="170"/>
        <end position="374"/>
    </location>
</feature>
<reference evidence="3 4" key="1">
    <citation type="submission" date="2024-03" db="EMBL/GenBank/DDBJ databases">
        <title>Reference genomes for the five species model microbial community.</title>
        <authorList>
            <person name="Padfield D."/>
        </authorList>
    </citation>
    <scope>NUCLEOTIDE SEQUENCE [LARGE SCALE GENOMIC DNA]</scope>
    <source>
        <strain evidence="3 4">AB1</strain>
    </source>
</reference>
<dbReference type="EMBL" id="JBBHKQ010000002">
    <property type="protein sequence ID" value="MEJ5902479.1"/>
    <property type="molecule type" value="Genomic_DNA"/>
</dbReference>
<gene>
    <name evidence="3" type="ORF">WIX40_20525</name>
</gene>
<dbReference type="GO" id="GO:0008235">
    <property type="term" value="F:metalloexopeptidase activity"/>
    <property type="evidence" value="ECO:0007669"/>
    <property type="project" value="UniProtKB-ARBA"/>
</dbReference>
<dbReference type="InterPro" id="IPR001714">
    <property type="entry name" value="Pept_M24_MAP"/>
</dbReference>
<dbReference type="InterPro" id="IPR036005">
    <property type="entry name" value="Creatinase/aminopeptidase-like"/>
</dbReference>
<dbReference type="Pfam" id="PF00557">
    <property type="entry name" value="Peptidase_M24"/>
    <property type="match status" value="1"/>
</dbReference>
<dbReference type="RefSeq" id="WP_339441807.1">
    <property type="nucleotide sequence ID" value="NZ_JBBHKQ010000002.1"/>
</dbReference>
<evidence type="ECO:0000259" key="2">
    <source>
        <dbReference type="Pfam" id="PF01321"/>
    </source>
</evidence>
<feature type="domain" description="Creatinase N-terminal" evidence="2">
    <location>
        <begin position="19"/>
        <end position="161"/>
    </location>
</feature>
<protein>
    <submittedName>
        <fullName evidence="3">Xaa-Pro peptidase family protein</fullName>
    </submittedName>
</protein>
<dbReference type="CDD" id="cd01066">
    <property type="entry name" value="APP_MetAP"/>
    <property type="match status" value="1"/>
</dbReference>
<name>A0ABD5K0G9_9HYPH</name>
<dbReference type="InterPro" id="IPR000994">
    <property type="entry name" value="Pept_M24"/>
</dbReference>
<dbReference type="InterPro" id="IPR000587">
    <property type="entry name" value="Creatinase_N"/>
</dbReference>
<dbReference type="PRINTS" id="PR00599">
    <property type="entry name" value="MAPEPTIDASE"/>
</dbReference>
<dbReference type="InterPro" id="IPR029149">
    <property type="entry name" value="Creatin/AminoP/Spt16_N"/>
</dbReference>
<dbReference type="Pfam" id="PF01321">
    <property type="entry name" value="Creatinase_N"/>
    <property type="match status" value="1"/>
</dbReference>